<evidence type="ECO:0000313" key="2">
    <source>
        <dbReference type="Proteomes" id="UP000287033"/>
    </source>
</evidence>
<sequence>MLIHYSTIISDSEGLQLFACISLRRPFTKQILLEPELSEGVTSEEENRIEVAPSHASSLSVTNTEPGDCSLNMSWTCQPIVIHLTFECRH</sequence>
<dbReference type="EMBL" id="BEZZ01000024">
    <property type="protein sequence ID" value="GCC23214.1"/>
    <property type="molecule type" value="Genomic_DNA"/>
</dbReference>
<accession>A0A401RYH4</accession>
<name>A0A401RYH4_CHIPU</name>
<dbReference type="Proteomes" id="UP000287033">
    <property type="component" value="Unassembled WGS sequence"/>
</dbReference>
<protein>
    <submittedName>
        <fullName evidence="1">Uncharacterized protein</fullName>
    </submittedName>
</protein>
<dbReference type="AlphaFoldDB" id="A0A401RYH4"/>
<reference evidence="1 2" key="1">
    <citation type="journal article" date="2018" name="Nat. Ecol. Evol.">
        <title>Shark genomes provide insights into elasmobranch evolution and the origin of vertebrates.</title>
        <authorList>
            <person name="Hara Y"/>
            <person name="Yamaguchi K"/>
            <person name="Onimaru K"/>
            <person name="Kadota M"/>
            <person name="Koyanagi M"/>
            <person name="Keeley SD"/>
            <person name="Tatsumi K"/>
            <person name="Tanaka K"/>
            <person name="Motone F"/>
            <person name="Kageyama Y"/>
            <person name="Nozu R"/>
            <person name="Adachi N"/>
            <person name="Nishimura O"/>
            <person name="Nakagawa R"/>
            <person name="Tanegashima C"/>
            <person name="Kiyatake I"/>
            <person name="Matsumoto R"/>
            <person name="Murakumo K"/>
            <person name="Nishida K"/>
            <person name="Terakita A"/>
            <person name="Kuratani S"/>
            <person name="Sato K"/>
            <person name="Hyodo S Kuraku.S."/>
        </authorList>
    </citation>
    <scope>NUCLEOTIDE SEQUENCE [LARGE SCALE GENOMIC DNA]</scope>
</reference>
<keyword evidence="2" id="KW-1185">Reference proteome</keyword>
<gene>
    <name evidence="1" type="ORF">chiPu_0001608</name>
</gene>
<proteinExistence type="predicted"/>
<organism evidence="1 2">
    <name type="scientific">Chiloscyllium punctatum</name>
    <name type="common">Brownbanded bambooshark</name>
    <name type="synonym">Hemiscyllium punctatum</name>
    <dbReference type="NCBI Taxonomy" id="137246"/>
    <lineage>
        <taxon>Eukaryota</taxon>
        <taxon>Metazoa</taxon>
        <taxon>Chordata</taxon>
        <taxon>Craniata</taxon>
        <taxon>Vertebrata</taxon>
        <taxon>Chondrichthyes</taxon>
        <taxon>Elasmobranchii</taxon>
        <taxon>Galeomorphii</taxon>
        <taxon>Galeoidea</taxon>
        <taxon>Orectolobiformes</taxon>
        <taxon>Hemiscylliidae</taxon>
        <taxon>Chiloscyllium</taxon>
    </lineage>
</organism>
<comment type="caution">
    <text evidence="1">The sequence shown here is derived from an EMBL/GenBank/DDBJ whole genome shotgun (WGS) entry which is preliminary data.</text>
</comment>
<evidence type="ECO:0000313" key="1">
    <source>
        <dbReference type="EMBL" id="GCC23214.1"/>
    </source>
</evidence>